<keyword evidence="8" id="KW-0511">Multifunctional enzyme</keyword>
<evidence type="ECO:0000256" key="2">
    <source>
        <dbReference type="ARBA" id="ARBA00011475"/>
    </source>
</evidence>
<dbReference type="InterPro" id="IPR016117">
    <property type="entry name" value="ArgJ-like_dom_sf"/>
</dbReference>
<evidence type="ECO:0000313" key="9">
    <source>
        <dbReference type="EMBL" id="PIP19293.1"/>
    </source>
</evidence>
<dbReference type="CDD" id="cd02152">
    <property type="entry name" value="OAT"/>
    <property type="match status" value="1"/>
</dbReference>
<dbReference type="GO" id="GO:0004358">
    <property type="term" value="F:L-glutamate N-acetyltransferase activity, acting on acetyl-L-ornithine as donor"/>
    <property type="evidence" value="ECO:0007669"/>
    <property type="project" value="UniProtKB-UniRule"/>
</dbReference>
<comment type="caution">
    <text evidence="8">Lacks conserved residue(s) required for the propagation of feature annotation.</text>
</comment>
<dbReference type="Pfam" id="PF01960">
    <property type="entry name" value="ArgJ"/>
    <property type="match status" value="1"/>
</dbReference>
<evidence type="ECO:0000256" key="3">
    <source>
        <dbReference type="ARBA" id="ARBA00022571"/>
    </source>
</evidence>
<dbReference type="GO" id="GO:0006526">
    <property type="term" value="P:L-arginine biosynthetic process"/>
    <property type="evidence" value="ECO:0007669"/>
    <property type="project" value="UniProtKB-UniRule"/>
</dbReference>
<feature type="binding site" evidence="8">
    <location>
        <position position="187"/>
    </location>
    <ligand>
        <name>substrate</name>
    </ligand>
</feature>
<keyword evidence="6 8" id="KW-0068">Autocatalytic cleavage</keyword>
<evidence type="ECO:0000256" key="1">
    <source>
        <dbReference type="ARBA" id="ARBA00006774"/>
    </source>
</evidence>
<accession>A0A2G9YKP7</accession>
<dbReference type="Gene3D" id="3.10.20.340">
    <property type="entry name" value="ArgJ beta chain, C-terminal domain"/>
    <property type="match status" value="2"/>
</dbReference>
<dbReference type="Gene3D" id="3.60.70.12">
    <property type="entry name" value="L-amino peptidase D-ALA esterase/amidase"/>
    <property type="match status" value="1"/>
</dbReference>
<dbReference type="EC" id="2.3.1.1" evidence="8"/>
<dbReference type="PANTHER" id="PTHR23100">
    <property type="entry name" value="ARGININE BIOSYNTHESIS BIFUNCTIONAL PROTEIN ARGJ"/>
    <property type="match status" value="1"/>
</dbReference>
<comment type="pathway">
    <text evidence="8">Amino-acid biosynthesis; L-arginine biosynthesis; L-ornithine and N-acetyl-L-glutamate from L-glutamate and N(2)-acetyl-L-ornithine (cyclic): step 1/1.</text>
</comment>
<evidence type="ECO:0000256" key="8">
    <source>
        <dbReference type="HAMAP-Rule" id="MF_01106"/>
    </source>
</evidence>
<dbReference type="GO" id="GO:0006592">
    <property type="term" value="P:ornithine biosynthetic process"/>
    <property type="evidence" value="ECO:0007669"/>
    <property type="project" value="TreeGrafter"/>
</dbReference>
<comment type="catalytic activity">
    <reaction evidence="8">
        <text>N(2)-acetyl-L-ornithine + L-glutamate = N-acetyl-L-glutamate + L-ornithine</text>
        <dbReference type="Rhea" id="RHEA:15349"/>
        <dbReference type="ChEBI" id="CHEBI:29985"/>
        <dbReference type="ChEBI" id="CHEBI:44337"/>
        <dbReference type="ChEBI" id="CHEBI:46911"/>
        <dbReference type="ChEBI" id="CHEBI:57805"/>
        <dbReference type="EC" id="2.3.1.35"/>
    </reaction>
</comment>
<comment type="caution">
    <text evidence="9">The sequence shown here is derived from an EMBL/GenBank/DDBJ whole genome shotgun (WGS) entry which is preliminary data.</text>
</comment>
<proteinExistence type="inferred from homology"/>
<protein>
    <recommendedName>
        <fullName evidence="8">Arginine biosynthesis bifunctional protein ArgJ</fullName>
    </recommendedName>
    <domain>
        <recommendedName>
            <fullName evidence="8">Glutamate N-acetyltransferase</fullName>
            <ecNumber evidence="8">2.3.1.35</ecNumber>
        </recommendedName>
        <alternativeName>
            <fullName evidence="8">Ornithine acetyltransferase</fullName>
            <shortName evidence="8">OATase</shortName>
        </alternativeName>
        <alternativeName>
            <fullName evidence="8">Ornithine transacetylase</fullName>
        </alternativeName>
    </domain>
    <domain>
        <recommendedName>
            <fullName evidence="8">Amino-acid acetyltransferase</fullName>
            <ecNumber evidence="8">2.3.1.1</ecNumber>
        </recommendedName>
        <alternativeName>
            <fullName evidence="8">N-acetylglutamate synthase</fullName>
            <shortName evidence="8">AGSase</shortName>
        </alternativeName>
    </domain>
    <component>
        <recommendedName>
            <fullName evidence="8">Arginine biosynthesis bifunctional protein ArgJ alpha chain</fullName>
        </recommendedName>
    </component>
    <component>
        <recommendedName>
            <fullName evidence="8">Arginine biosynthesis bifunctional protein ArgJ beta chain</fullName>
        </recommendedName>
    </component>
</protein>
<dbReference type="AlphaFoldDB" id="A0A2G9YKP7"/>
<feature type="binding site" evidence="8">
    <location>
        <position position="272"/>
    </location>
    <ligand>
        <name>substrate</name>
    </ligand>
</feature>
<dbReference type="PANTHER" id="PTHR23100:SF0">
    <property type="entry name" value="ARGININE BIOSYNTHESIS BIFUNCTIONAL PROTEIN ARGJ, MITOCHONDRIAL"/>
    <property type="match status" value="1"/>
</dbReference>
<feature type="site" description="Involved in the stabilization of negative charge on the oxyanion by the formation of the oxyanion hole" evidence="8">
    <location>
        <position position="113"/>
    </location>
</feature>
<feature type="binding site" evidence="8">
    <location>
        <position position="374"/>
    </location>
    <ligand>
        <name>substrate</name>
    </ligand>
</feature>
<feature type="chain" id="PRO_5023478064" description="Arginine biosynthesis bifunctional protein ArgJ beta chain" evidence="8">
    <location>
        <begin position="187"/>
        <end position="378"/>
    </location>
</feature>
<reference evidence="9 10" key="1">
    <citation type="submission" date="2017-09" db="EMBL/GenBank/DDBJ databases">
        <title>Depth-based differentiation of microbial function through sediment-hosted aquifers and enrichment of novel symbionts in the deep terrestrial subsurface.</title>
        <authorList>
            <person name="Probst A.J."/>
            <person name="Ladd B."/>
            <person name="Jarett J.K."/>
            <person name="Geller-Mcgrath D.E."/>
            <person name="Sieber C.M."/>
            <person name="Emerson J.B."/>
            <person name="Anantharaman K."/>
            <person name="Thomas B.C."/>
            <person name="Malmstrom R."/>
            <person name="Stieglmeier M."/>
            <person name="Klingl A."/>
            <person name="Woyke T."/>
            <person name="Ryan C.M."/>
            <person name="Banfield J.F."/>
        </authorList>
    </citation>
    <scope>NUCLEOTIDE SEQUENCE [LARGE SCALE GENOMIC DNA]</scope>
    <source>
        <strain evidence="9">CG23_combo_of_CG06-09_8_20_14_all_41_10</strain>
    </source>
</reference>
<name>A0A2G9YKP7_9BACT</name>
<dbReference type="UniPathway" id="UPA00068">
    <property type="reaction ID" value="UER00106"/>
</dbReference>
<dbReference type="Proteomes" id="UP000231292">
    <property type="component" value="Unassembled WGS sequence"/>
</dbReference>
<comment type="subcellular location">
    <subcellularLocation>
        <location evidence="8">Cytoplasm</location>
    </subcellularLocation>
</comment>
<feature type="active site" description="Nucleophile" evidence="8">
    <location>
        <position position="187"/>
    </location>
</feature>
<keyword evidence="8" id="KW-0963">Cytoplasm</keyword>
<dbReference type="GO" id="GO:0004042">
    <property type="term" value="F:L-glutamate N-acetyltransferase activity"/>
    <property type="evidence" value="ECO:0007669"/>
    <property type="project" value="UniProtKB-UniRule"/>
</dbReference>
<feature type="site" description="Cleavage; by autolysis" evidence="8">
    <location>
        <begin position="186"/>
        <end position="187"/>
    </location>
</feature>
<sequence length="378" mass="40234">MRVYKKAILPFGFKASGISCGIKKFGNLDLALFYSDTPAKAACKFTMNKIQAAPIKINKRYLKANKEFQAIIINSGNANCFNAGQGLKDAKDVTDKTAEILGIKNESVLAASTGIIARKLPVAKITSGIKELVAKLSCQGINEAKKAILTTDTFTKEITIKCGIGGKVVTLCGIAKGAGMIAPDMATLLAFIFTDADLTKNALNKALKEAVDKSFNCITVDGCMSTNDSVMLLANGKAKNARINTGKNLKLFKDALTTVCLKLAKMIVRDAEGASKFVQIKVSKAKNPMQARKAALAIANSNLFKIAIYGENPNFGRIVAAVGASGVDVLERSLKIKVSPLKGQDIFVDVALGRGSSSATVYTSDLTPKYIKINAEYN</sequence>
<dbReference type="SUPFAM" id="SSF56266">
    <property type="entry name" value="DmpA/ArgJ-like"/>
    <property type="match status" value="1"/>
</dbReference>
<keyword evidence="5 8" id="KW-0808">Transferase</keyword>
<comment type="pathway">
    <text evidence="8">Amino-acid biosynthesis; L-arginine biosynthesis; N(2)-acetyl-L-ornithine from L-glutamate: step 1/4.</text>
</comment>
<evidence type="ECO:0000313" key="10">
    <source>
        <dbReference type="Proteomes" id="UP000231292"/>
    </source>
</evidence>
<feature type="chain" id="PRO_5023478065" description="Arginine biosynthesis bifunctional protein ArgJ alpha chain" evidence="8">
    <location>
        <begin position="1"/>
        <end position="186"/>
    </location>
</feature>
<evidence type="ECO:0000256" key="5">
    <source>
        <dbReference type="ARBA" id="ARBA00022679"/>
    </source>
</evidence>
<evidence type="ECO:0000256" key="4">
    <source>
        <dbReference type="ARBA" id="ARBA00022605"/>
    </source>
</evidence>
<feature type="site" description="Involved in the stabilization of negative charge on the oxyanion by the formation of the oxyanion hole" evidence="8">
    <location>
        <position position="114"/>
    </location>
</feature>
<organism evidence="9 10">
    <name type="scientific">Candidatus Sherwoodlollariibacterium unditelluris</name>
    <dbReference type="NCBI Taxonomy" id="1974757"/>
    <lineage>
        <taxon>Bacteria</taxon>
        <taxon>Pseudomonadati</taxon>
        <taxon>Candidatus Omnitrophota</taxon>
        <taxon>Candidatus Sherwoodlollariibacterium</taxon>
    </lineage>
</organism>
<comment type="subunit">
    <text evidence="2 8">Heterotetramer of two alpha and two beta chains.</text>
</comment>
<dbReference type="EMBL" id="PCRK01000090">
    <property type="protein sequence ID" value="PIP19293.1"/>
    <property type="molecule type" value="Genomic_DNA"/>
</dbReference>
<keyword evidence="3 8" id="KW-0055">Arginine biosynthesis</keyword>
<dbReference type="InterPro" id="IPR042195">
    <property type="entry name" value="ArgJ_beta_C"/>
</dbReference>
<dbReference type="GO" id="GO:0005737">
    <property type="term" value="C:cytoplasm"/>
    <property type="evidence" value="ECO:0007669"/>
    <property type="project" value="UniProtKB-SubCell"/>
</dbReference>
<feature type="binding site" evidence="8">
    <location>
        <position position="150"/>
    </location>
    <ligand>
        <name>substrate</name>
    </ligand>
</feature>
<evidence type="ECO:0000256" key="7">
    <source>
        <dbReference type="ARBA" id="ARBA00023315"/>
    </source>
</evidence>
<dbReference type="FunFam" id="3.60.70.12:FF:000001">
    <property type="entry name" value="Arginine biosynthesis bifunctional protein ArgJ, chloroplastic"/>
    <property type="match status" value="1"/>
</dbReference>
<dbReference type="HAMAP" id="MF_01106">
    <property type="entry name" value="ArgJ"/>
    <property type="match status" value="1"/>
</dbReference>
<comment type="function">
    <text evidence="8">Catalyzes two activities which are involved in the cyclic version of arginine biosynthesis: the synthesis of N-acetylglutamate from glutamate and acetyl-CoA as the acetyl donor, and of ornithine by transacetylation between N(2)-acetylornithine and glutamate.</text>
</comment>
<dbReference type="InterPro" id="IPR002813">
    <property type="entry name" value="Arg_biosynth_ArgJ"/>
</dbReference>
<keyword evidence="4 8" id="KW-0028">Amino-acid biosynthesis</keyword>
<dbReference type="NCBIfam" id="TIGR00120">
    <property type="entry name" value="ArgJ"/>
    <property type="match status" value="1"/>
</dbReference>
<comment type="similarity">
    <text evidence="1 8">Belongs to the ArgJ family.</text>
</comment>
<dbReference type="EC" id="2.3.1.35" evidence="8"/>
<evidence type="ECO:0000256" key="6">
    <source>
        <dbReference type="ARBA" id="ARBA00022813"/>
    </source>
</evidence>
<dbReference type="NCBIfam" id="NF003802">
    <property type="entry name" value="PRK05388.1"/>
    <property type="match status" value="1"/>
</dbReference>
<comment type="catalytic activity">
    <reaction evidence="8">
        <text>L-glutamate + acetyl-CoA = N-acetyl-L-glutamate + CoA + H(+)</text>
        <dbReference type="Rhea" id="RHEA:24292"/>
        <dbReference type="ChEBI" id="CHEBI:15378"/>
        <dbReference type="ChEBI" id="CHEBI:29985"/>
        <dbReference type="ChEBI" id="CHEBI:44337"/>
        <dbReference type="ChEBI" id="CHEBI:57287"/>
        <dbReference type="ChEBI" id="CHEBI:57288"/>
        <dbReference type="EC" id="2.3.1.1"/>
    </reaction>
</comment>
<keyword evidence="7 8" id="KW-0012">Acyltransferase</keyword>
<gene>
    <name evidence="8" type="primary">argJ</name>
    <name evidence="9" type="ORF">COX41_03635</name>
</gene>
<feature type="binding site" evidence="8">
    <location>
        <position position="176"/>
    </location>
    <ligand>
        <name>substrate</name>
    </ligand>
</feature>